<evidence type="ECO:0000313" key="1">
    <source>
        <dbReference type="EMBL" id="SIO50063.1"/>
    </source>
</evidence>
<proteinExistence type="predicted"/>
<gene>
    <name evidence="1" type="ORF">SAMN04488055_4830</name>
</gene>
<protein>
    <submittedName>
        <fullName evidence="1">Uncharacterized protein</fullName>
    </submittedName>
</protein>
<sequence length="145" mass="15542">MILGLMILIGLTGMGAGTAIGFIFRRDFGTSLITSSFFTSGSSSRGFFTSGCSVTGFLSAGTVSVDTCSLAKPASGFIRTNVKNIASIFSIVTIVTDFCAFQRKNRLFLLKLPDKQPCSADYLTIDLYRSDLQACCFHQTSTDPS</sequence>
<name>A0A1N6K0R9_9BACT</name>
<dbReference type="STRING" id="536979.SAMN04488055_4830"/>
<evidence type="ECO:0000313" key="2">
    <source>
        <dbReference type="Proteomes" id="UP000185003"/>
    </source>
</evidence>
<dbReference type="EMBL" id="FSRA01000002">
    <property type="protein sequence ID" value="SIO50063.1"/>
    <property type="molecule type" value="Genomic_DNA"/>
</dbReference>
<dbReference type="AlphaFoldDB" id="A0A1N6K0R9"/>
<organism evidence="1 2">
    <name type="scientific">Chitinophaga niabensis</name>
    <dbReference type="NCBI Taxonomy" id="536979"/>
    <lineage>
        <taxon>Bacteria</taxon>
        <taxon>Pseudomonadati</taxon>
        <taxon>Bacteroidota</taxon>
        <taxon>Chitinophagia</taxon>
        <taxon>Chitinophagales</taxon>
        <taxon>Chitinophagaceae</taxon>
        <taxon>Chitinophaga</taxon>
    </lineage>
</organism>
<reference evidence="1 2" key="1">
    <citation type="submission" date="2016-11" db="EMBL/GenBank/DDBJ databases">
        <authorList>
            <person name="Jaros S."/>
            <person name="Januszkiewicz K."/>
            <person name="Wedrychowicz H."/>
        </authorList>
    </citation>
    <scope>NUCLEOTIDE SEQUENCE [LARGE SCALE GENOMIC DNA]</scope>
    <source>
        <strain evidence="1 2">DSM 24787</strain>
    </source>
</reference>
<accession>A0A1N6K0R9</accession>
<dbReference type="Proteomes" id="UP000185003">
    <property type="component" value="Unassembled WGS sequence"/>
</dbReference>
<keyword evidence="2" id="KW-1185">Reference proteome</keyword>